<dbReference type="STRING" id="300112.A0A4S2L161"/>
<gene>
    <name evidence="5" type="ORF">DBV15_08771</name>
</gene>
<comment type="caution">
    <text evidence="5">The sequence shown here is derived from an EMBL/GenBank/DDBJ whole genome shotgun (WGS) entry which is preliminary data.</text>
</comment>
<feature type="transmembrane region" description="Helical" evidence="4">
    <location>
        <begin position="476"/>
        <end position="495"/>
    </location>
</feature>
<keyword evidence="4" id="KW-1133">Transmembrane helix</keyword>
<protein>
    <recommendedName>
        <fullName evidence="7">Major facilitator superfamily (MFS) profile domain-containing protein</fullName>
    </recommendedName>
</protein>
<keyword evidence="4" id="KW-0472">Membrane</keyword>
<evidence type="ECO:0000256" key="2">
    <source>
        <dbReference type="ARBA" id="ARBA00023108"/>
    </source>
</evidence>
<evidence type="ECO:0000313" key="6">
    <source>
        <dbReference type="Proteomes" id="UP000310200"/>
    </source>
</evidence>
<keyword evidence="1" id="KW-0732">Signal</keyword>
<dbReference type="GO" id="GO:0022857">
    <property type="term" value="F:transmembrane transporter activity"/>
    <property type="evidence" value="ECO:0007669"/>
    <property type="project" value="InterPro"/>
</dbReference>
<dbReference type="GO" id="GO:0005615">
    <property type="term" value="C:extracellular space"/>
    <property type="evidence" value="ECO:0007669"/>
    <property type="project" value="TreeGrafter"/>
</dbReference>
<dbReference type="Pfam" id="PF07690">
    <property type="entry name" value="MFS_1"/>
    <property type="match status" value="1"/>
</dbReference>
<dbReference type="SMART" id="SM00700">
    <property type="entry name" value="JHBP"/>
    <property type="match status" value="1"/>
</dbReference>
<feature type="transmembrane region" description="Helical" evidence="4">
    <location>
        <begin position="401"/>
        <end position="421"/>
    </location>
</feature>
<dbReference type="Gene3D" id="1.20.1250.20">
    <property type="entry name" value="MFS general substrate transporter like domains"/>
    <property type="match status" value="1"/>
</dbReference>
<evidence type="ECO:0000256" key="4">
    <source>
        <dbReference type="SAM" id="Phobius"/>
    </source>
</evidence>
<dbReference type="InterPro" id="IPR036259">
    <property type="entry name" value="MFS_trans_sf"/>
</dbReference>
<proteinExistence type="inferred from homology"/>
<evidence type="ECO:0000313" key="5">
    <source>
        <dbReference type="EMBL" id="TGZ54158.1"/>
    </source>
</evidence>
<comment type="similarity">
    <text evidence="3">Belongs to the TO family.</text>
</comment>
<dbReference type="AlphaFoldDB" id="A0A4S2L161"/>
<dbReference type="PANTHER" id="PTHR11008:SF35">
    <property type="entry name" value="PROTEIN TAKEOUT-LIKE PROTEIN"/>
    <property type="match status" value="1"/>
</dbReference>
<keyword evidence="6" id="KW-1185">Reference proteome</keyword>
<dbReference type="InterPro" id="IPR011701">
    <property type="entry name" value="MFS"/>
</dbReference>
<dbReference type="FunFam" id="3.15.10.30:FF:000001">
    <property type="entry name" value="Takeout-like protein 1"/>
    <property type="match status" value="1"/>
</dbReference>
<feature type="transmembrane region" description="Helical" evidence="4">
    <location>
        <begin position="442"/>
        <end position="464"/>
    </location>
</feature>
<evidence type="ECO:0000256" key="1">
    <source>
        <dbReference type="ARBA" id="ARBA00022729"/>
    </source>
</evidence>
<dbReference type="InterPro" id="IPR010562">
    <property type="entry name" value="Haemolymph_juvenile_hormone-bd"/>
</dbReference>
<dbReference type="Gene3D" id="3.15.10.30">
    <property type="entry name" value="Haemolymph juvenile hormone binding protein"/>
    <property type="match status" value="1"/>
</dbReference>
<dbReference type="Proteomes" id="UP000310200">
    <property type="component" value="Unassembled WGS sequence"/>
</dbReference>
<accession>A0A4S2L161</accession>
<organism evidence="5 6">
    <name type="scientific">Temnothorax longispinosus</name>
    <dbReference type="NCBI Taxonomy" id="300112"/>
    <lineage>
        <taxon>Eukaryota</taxon>
        <taxon>Metazoa</taxon>
        <taxon>Ecdysozoa</taxon>
        <taxon>Arthropoda</taxon>
        <taxon>Hexapoda</taxon>
        <taxon>Insecta</taxon>
        <taxon>Pterygota</taxon>
        <taxon>Neoptera</taxon>
        <taxon>Endopterygota</taxon>
        <taxon>Hymenoptera</taxon>
        <taxon>Apocrita</taxon>
        <taxon>Aculeata</taxon>
        <taxon>Formicoidea</taxon>
        <taxon>Formicidae</taxon>
        <taxon>Myrmicinae</taxon>
        <taxon>Temnothorax</taxon>
    </lineage>
</organism>
<evidence type="ECO:0008006" key="7">
    <source>
        <dbReference type="Google" id="ProtNLM"/>
    </source>
</evidence>
<dbReference type="PANTHER" id="PTHR11008">
    <property type="entry name" value="PROTEIN TAKEOUT-LIKE PROTEIN"/>
    <property type="match status" value="1"/>
</dbReference>
<keyword evidence="2" id="KW-0090">Biological rhythms</keyword>
<dbReference type="GO" id="GO:0007623">
    <property type="term" value="P:circadian rhythm"/>
    <property type="evidence" value="ECO:0007669"/>
    <property type="project" value="UniProtKB-ARBA"/>
</dbReference>
<dbReference type="InterPro" id="IPR038606">
    <property type="entry name" value="To_sf"/>
</dbReference>
<feature type="transmembrane region" description="Helical" evidence="4">
    <location>
        <begin position="376"/>
        <end position="395"/>
    </location>
</feature>
<dbReference type="SUPFAM" id="SSF103473">
    <property type="entry name" value="MFS general substrate transporter"/>
    <property type="match status" value="1"/>
</dbReference>
<feature type="transmembrane region" description="Helical" evidence="4">
    <location>
        <begin position="351"/>
        <end position="369"/>
    </location>
</feature>
<sequence>MQFSRKSILKFGELIVSSLDFYLVIFFSKWTARMAFAKTASTLLLGLWWAILVSCKDQNVTEVNSGFNEPDFPTPEYILPCNRKDPKIESCFLSTLTHIQPYLVKGIPELDVPPIEPLVIPELKMENGQGPVRVRAIFTNITTIGPGNYSISKVRVNISSYRFDLHLSLPKIDIHGSYDINGNVLLFPIQSHGDFWALFGDVKAIARMQGVEEVKNGVRYMKISRLLIDFSLGRARFRINDHLNGNNVIGQAMNQFLNQNIKEIIEEMRPAASSSIGKYFMDFLNGVFTKLPLKIWMHDASVGIMAKFTKRQWLTLIVISIADFANAICVSLQAPFYPQEAEKKGASPSEYGLVFGIFELVVFLVSPLYGQHVATIAGCFLVMIGFSLVGPAPFIPSPTVIWMPITGLVIHGLGMAAQLVASFTDALRTSISYGFPNSLDTYGLISGLWTSTFALGAFIGPSIAGILLDHIGFRNSSMFIVLLHMLVGVIAAVFLSSCGRAPKPYTDVGAAEDIRAPLMESGRLSGSLHQNGRGEGVPIDRPGAGGMNSLIVCNSYSNRAGAWSRASYSGRYSHSYGSIENKRYLELTT</sequence>
<feature type="transmembrane region" description="Helical" evidence="4">
    <location>
        <begin position="7"/>
        <end position="28"/>
    </location>
</feature>
<evidence type="ECO:0000256" key="3">
    <source>
        <dbReference type="ARBA" id="ARBA00060902"/>
    </source>
</evidence>
<keyword evidence="4" id="KW-0812">Transmembrane</keyword>
<reference evidence="5 6" key="1">
    <citation type="journal article" date="2019" name="Philos. Trans. R. Soc. Lond., B, Biol. Sci.">
        <title>Ant behaviour and brain gene expression of defending hosts depend on the ecological success of the intruding social parasite.</title>
        <authorList>
            <person name="Kaur R."/>
            <person name="Stoldt M."/>
            <person name="Jongepier E."/>
            <person name="Feldmeyer B."/>
            <person name="Menzel F."/>
            <person name="Bornberg-Bauer E."/>
            <person name="Foitzik S."/>
        </authorList>
    </citation>
    <scope>NUCLEOTIDE SEQUENCE [LARGE SCALE GENOMIC DNA]</scope>
    <source>
        <tissue evidence="5">Whole body</tissue>
    </source>
</reference>
<dbReference type="EMBL" id="QBLH01000812">
    <property type="protein sequence ID" value="TGZ54158.1"/>
    <property type="molecule type" value="Genomic_DNA"/>
</dbReference>
<feature type="transmembrane region" description="Helical" evidence="4">
    <location>
        <begin position="34"/>
        <end position="55"/>
    </location>
</feature>
<dbReference type="Pfam" id="PF06585">
    <property type="entry name" value="JHBP"/>
    <property type="match status" value="1"/>
</dbReference>
<name>A0A4S2L161_9HYME</name>
<feature type="transmembrane region" description="Helical" evidence="4">
    <location>
        <begin position="313"/>
        <end position="336"/>
    </location>
</feature>